<comment type="caution">
    <text evidence="2">The sequence shown here is derived from an EMBL/GenBank/DDBJ whole genome shotgun (WGS) entry which is preliminary data.</text>
</comment>
<name>A0A812M417_9DINO</name>
<feature type="chain" id="PRO_5032342611" evidence="1">
    <location>
        <begin position="23"/>
        <end position="278"/>
    </location>
</feature>
<evidence type="ECO:0000313" key="2">
    <source>
        <dbReference type="EMBL" id="CAE7256380.1"/>
    </source>
</evidence>
<reference evidence="2" key="1">
    <citation type="submission" date="2021-02" db="EMBL/GenBank/DDBJ databases">
        <authorList>
            <person name="Dougan E. K."/>
            <person name="Rhodes N."/>
            <person name="Thang M."/>
            <person name="Chan C."/>
        </authorList>
    </citation>
    <scope>NUCLEOTIDE SEQUENCE</scope>
</reference>
<accession>A0A812M417</accession>
<keyword evidence="1" id="KW-0732">Signal</keyword>
<sequence length="278" mass="30242">MQQGVPAAFALALAGMLLLASGNLLDSAGLKEAERAEEACFSVVGLMASLEQKCQVASQFEHLVDYSAWYVLEQLASPGFTEYTWLGELARSPVGQAVKQKALEAGARTTRASMDEACGQCDGFDYGHFFTSYATCYAHTLCMAAGLGVLPVGPEECADMLVPSLQRQMSMVGGTYCLKEPGQDFYCQEQRARLHLENQSCYNDFKLVDAGSDTTCHSSPECAQLWLSEQRQHPHCTGKIAEISEEVSRSTPGGDHSQKLLTFPDRCVPANRSQFIAV</sequence>
<gene>
    <name evidence="2" type="ORF">SNAT2548_LOCUS13146</name>
</gene>
<proteinExistence type="predicted"/>
<evidence type="ECO:0000313" key="3">
    <source>
        <dbReference type="Proteomes" id="UP000604046"/>
    </source>
</evidence>
<dbReference type="Proteomes" id="UP000604046">
    <property type="component" value="Unassembled WGS sequence"/>
</dbReference>
<feature type="signal peptide" evidence="1">
    <location>
        <begin position="1"/>
        <end position="22"/>
    </location>
</feature>
<organism evidence="2 3">
    <name type="scientific">Symbiodinium natans</name>
    <dbReference type="NCBI Taxonomy" id="878477"/>
    <lineage>
        <taxon>Eukaryota</taxon>
        <taxon>Sar</taxon>
        <taxon>Alveolata</taxon>
        <taxon>Dinophyceae</taxon>
        <taxon>Suessiales</taxon>
        <taxon>Symbiodiniaceae</taxon>
        <taxon>Symbiodinium</taxon>
    </lineage>
</organism>
<dbReference type="EMBL" id="CAJNDS010001350">
    <property type="protein sequence ID" value="CAE7256380.1"/>
    <property type="molecule type" value="Genomic_DNA"/>
</dbReference>
<dbReference type="AlphaFoldDB" id="A0A812M417"/>
<evidence type="ECO:0000256" key="1">
    <source>
        <dbReference type="SAM" id="SignalP"/>
    </source>
</evidence>
<protein>
    <submittedName>
        <fullName evidence="2">Uncharacterized protein</fullName>
    </submittedName>
</protein>
<keyword evidence="3" id="KW-1185">Reference proteome</keyword>
<dbReference type="OrthoDB" id="407303at2759"/>